<dbReference type="PANTHER" id="PTHR45033">
    <property type="match status" value="1"/>
</dbReference>
<dbReference type="Gene3D" id="3.90.180.10">
    <property type="entry name" value="Medium-chain alcohol dehydrogenases, catalytic domain"/>
    <property type="match status" value="1"/>
</dbReference>
<sequence>MLGTNVSLQGVSVGSRADFEGLLAFMEQHRIEPIIETTYAFDDLPEAFDHFNRNPFGKVVIKVI</sequence>
<evidence type="ECO:0000313" key="2">
    <source>
        <dbReference type="Proteomes" id="UP001059380"/>
    </source>
</evidence>
<organism evidence="1 2">
    <name type="scientific">Occallatibacter riparius</name>
    <dbReference type="NCBI Taxonomy" id="1002689"/>
    <lineage>
        <taxon>Bacteria</taxon>
        <taxon>Pseudomonadati</taxon>
        <taxon>Acidobacteriota</taxon>
        <taxon>Terriglobia</taxon>
        <taxon>Terriglobales</taxon>
        <taxon>Acidobacteriaceae</taxon>
        <taxon>Occallatibacter</taxon>
    </lineage>
</organism>
<protein>
    <recommendedName>
        <fullName evidence="3">Alcohol dehydrogenase</fullName>
    </recommendedName>
</protein>
<dbReference type="PANTHER" id="PTHR45033:SF2">
    <property type="entry name" value="ZINC-TYPE ALCOHOL DEHYDROGENASE-LIKE PROTEIN C1773.06C"/>
    <property type="match status" value="1"/>
</dbReference>
<dbReference type="EMBL" id="CP093313">
    <property type="protein sequence ID" value="UWZ86843.1"/>
    <property type="molecule type" value="Genomic_DNA"/>
</dbReference>
<name>A0A9J7BVD7_9BACT</name>
<dbReference type="KEGG" id="orp:MOP44_13045"/>
<dbReference type="RefSeq" id="WP_260796481.1">
    <property type="nucleotide sequence ID" value="NZ_CP093313.1"/>
</dbReference>
<dbReference type="AlphaFoldDB" id="A0A9J7BVD7"/>
<reference evidence="1" key="1">
    <citation type="submission" date="2021-04" db="EMBL/GenBank/DDBJ databases">
        <title>Phylogenetic analysis of Acidobacteriaceae.</title>
        <authorList>
            <person name="Qiu L."/>
            <person name="Zhang Q."/>
        </authorList>
    </citation>
    <scope>NUCLEOTIDE SEQUENCE</scope>
    <source>
        <strain evidence="1">DSM 25168</strain>
    </source>
</reference>
<dbReference type="InterPro" id="IPR052711">
    <property type="entry name" value="Zinc_ADH-like"/>
</dbReference>
<proteinExistence type="predicted"/>
<gene>
    <name evidence="1" type="ORF">MOP44_13045</name>
</gene>
<accession>A0A9J7BVD7</accession>
<dbReference type="Proteomes" id="UP001059380">
    <property type="component" value="Chromosome"/>
</dbReference>
<evidence type="ECO:0008006" key="3">
    <source>
        <dbReference type="Google" id="ProtNLM"/>
    </source>
</evidence>
<evidence type="ECO:0000313" key="1">
    <source>
        <dbReference type="EMBL" id="UWZ86843.1"/>
    </source>
</evidence>
<keyword evidence="2" id="KW-1185">Reference proteome</keyword>